<comment type="caution">
    <text evidence="8">The sequence shown here is derived from an EMBL/GenBank/DDBJ whole genome shotgun (WGS) entry which is preliminary data.</text>
</comment>
<organism evidence="8 9">
    <name type="scientific">Candidatus Accumulibacter adjunctus</name>
    <dbReference type="NCBI Taxonomy" id="1454001"/>
    <lineage>
        <taxon>Bacteria</taxon>
        <taxon>Pseudomonadati</taxon>
        <taxon>Pseudomonadota</taxon>
        <taxon>Betaproteobacteria</taxon>
        <taxon>Candidatus Accumulibacter</taxon>
    </lineage>
</organism>
<dbReference type="Proteomes" id="UP000020218">
    <property type="component" value="Unassembled WGS sequence"/>
</dbReference>
<feature type="binding site" evidence="6">
    <location>
        <position position="175"/>
    </location>
    <ligand>
        <name>molybdate</name>
        <dbReference type="ChEBI" id="CHEBI:36264"/>
    </ligand>
</feature>
<evidence type="ECO:0000313" key="8">
    <source>
        <dbReference type="EMBL" id="EXI68126.1"/>
    </source>
</evidence>
<comment type="similarity">
    <text evidence="1">Belongs to the bacterial solute-binding protein ModA family.</text>
</comment>
<keyword evidence="9" id="KW-1185">Reference proteome</keyword>
<evidence type="ECO:0000256" key="5">
    <source>
        <dbReference type="ARBA" id="ARBA00062515"/>
    </source>
</evidence>
<dbReference type="SUPFAM" id="SSF53850">
    <property type="entry name" value="Periplasmic binding protein-like II"/>
    <property type="match status" value="1"/>
</dbReference>
<keyword evidence="2 6" id="KW-0500">Molybdenum</keyword>
<feature type="binding site" evidence="6">
    <location>
        <position position="62"/>
    </location>
    <ligand>
        <name>molybdate</name>
        <dbReference type="ChEBI" id="CHEBI:36264"/>
    </ligand>
</feature>
<evidence type="ECO:0000256" key="3">
    <source>
        <dbReference type="ARBA" id="ARBA00022723"/>
    </source>
</evidence>
<feature type="chain" id="PRO_5001462139" evidence="7">
    <location>
        <begin position="26"/>
        <end position="259"/>
    </location>
</feature>
<evidence type="ECO:0000256" key="4">
    <source>
        <dbReference type="ARBA" id="ARBA00022729"/>
    </source>
</evidence>
<dbReference type="PANTHER" id="PTHR30632:SF14">
    <property type="entry name" value="TUNGSTATE_MOLYBDATE_CHROMATE-BINDING PROTEIN MODA"/>
    <property type="match status" value="1"/>
</dbReference>
<evidence type="ECO:0000256" key="1">
    <source>
        <dbReference type="ARBA" id="ARBA00009175"/>
    </source>
</evidence>
<dbReference type="NCBIfam" id="TIGR01256">
    <property type="entry name" value="modA"/>
    <property type="match status" value="1"/>
</dbReference>
<evidence type="ECO:0000256" key="7">
    <source>
        <dbReference type="SAM" id="SignalP"/>
    </source>
</evidence>
<dbReference type="GO" id="GO:0046872">
    <property type="term" value="F:metal ion binding"/>
    <property type="evidence" value="ECO:0007669"/>
    <property type="project" value="UniProtKB-KW"/>
</dbReference>
<accession>A0A011MZW4</accession>
<dbReference type="GO" id="GO:0030973">
    <property type="term" value="F:molybdate ion binding"/>
    <property type="evidence" value="ECO:0007669"/>
    <property type="project" value="InterPro"/>
</dbReference>
<sequence length="259" mass="27996">MTGRRRHWPLLSLLLLSLLPLSGRAAAVNVAAAADLKFALSEIAASYEREHGTRIILSFGSSGHFARQIPQGAPYELFLSADEEYIFQLARQGLLRDRGRLYAIGRLALLLPRGSPLAADGELRGLASALAAGKLQRLAIANPEHAPYGRAARAALERAGLWQPLQGRLVFGENVAQAAQFALSGSAQGGLVAWSLARSPELARRSVAVLIPADWHPPLRQRMALTQRAGAEAQHFHDHLQQPSARAVLERHGFTLPGD</sequence>
<dbReference type="GO" id="GO:0015689">
    <property type="term" value="P:molybdate ion transport"/>
    <property type="evidence" value="ECO:0007669"/>
    <property type="project" value="InterPro"/>
</dbReference>
<dbReference type="InterPro" id="IPR044084">
    <property type="entry name" value="AvModA-like_subst-bd"/>
</dbReference>
<dbReference type="InterPro" id="IPR005950">
    <property type="entry name" value="ModA"/>
</dbReference>
<proteinExistence type="inferred from homology"/>
<reference evidence="8" key="1">
    <citation type="submission" date="2014-02" db="EMBL/GenBank/DDBJ databases">
        <title>Expanding our view of genomic diversity in Candidatus Accumulibacter clades.</title>
        <authorList>
            <person name="Skennerton C.T."/>
            <person name="Barr J.J."/>
            <person name="Slater F.R."/>
            <person name="Bond P.L."/>
            <person name="Tyson G.W."/>
        </authorList>
    </citation>
    <scope>NUCLEOTIDE SEQUENCE [LARGE SCALE GENOMIC DNA]</scope>
</reference>
<dbReference type="EMBL" id="JFAX01000006">
    <property type="protein sequence ID" value="EXI68126.1"/>
    <property type="molecule type" value="Genomic_DNA"/>
</dbReference>
<dbReference type="STRING" id="1454001.AW08_01344"/>
<name>A0A011MZW4_9PROT</name>
<comment type="subunit">
    <text evidence="5">The complex is composed of two ATP-binding proteins (ModC), two transmembrane proteins (ModB) and a solute-binding protein (ModA).</text>
</comment>
<keyword evidence="3 6" id="KW-0479">Metal-binding</keyword>
<evidence type="ECO:0000313" key="9">
    <source>
        <dbReference type="Proteomes" id="UP000020218"/>
    </source>
</evidence>
<feature type="signal peptide" evidence="7">
    <location>
        <begin position="1"/>
        <end position="25"/>
    </location>
</feature>
<protein>
    <submittedName>
        <fullName evidence="8">Molybdate-binding periplasmic protein</fullName>
    </submittedName>
</protein>
<keyword evidence="4 7" id="KW-0732">Signal</keyword>
<dbReference type="Gene3D" id="3.40.190.10">
    <property type="entry name" value="Periplasmic binding protein-like II"/>
    <property type="match status" value="2"/>
</dbReference>
<dbReference type="AlphaFoldDB" id="A0A011MZW4"/>
<evidence type="ECO:0000256" key="2">
    <source>
        <dbReference type="ARBA" id="ARBA00022505"/>
    </source>
</evidence>
<dbReference type="InterPro" id="IPR050682">
    <property type="entry name" value="ModA/WtpA"/>
</dbReference>
<dbReference type="PIRSF" id="PIRSF004846">
    <property type="entry name" value="ModA"/>
    <property type="match status" value="1"/>
</dbReference>
<dbReference type="FunFam" id="3.40.190.10:FF:000035">
    <property type="entry name" value="Molybdate ABC transporter substrate-binding protein"/>
    <property type="match status" value="1"/>
</dbReference>
<dbReference type="CDD" id="cd13539">
    <property type="entry name" value="PBP2_AvModA"/>
    <property type="match status" value="1"/>
</dbReference>
<dbReference type="PANTHER" id="PTHR30632">
    <property type="entry name" value="MOLYBDATE-BINDING PERIPLASMIC PROTEIN"/>
    <property type="match status" value="1"/>
</dbReference>
<dbReference type="GO" id="GO:1901359">
    <property type="term" value="F:tungstate binding"/>
    <property type="evidence" value="ECO:0007669"/>
    <property type="project" value="UniProtKB-ARBA"/>
</dbReference>
<evidence type="ECO:0000256" key="6">
    <source>
        <dbReference type="PIRSR" id="PIRSR004846-1"/>
    </source>
</evidence>
<dbReference type="PATRIC" id="fig|1454001.3.peg.1394"/>
<gene>
    <name evidence="8" type="primary">modA</name>
    <name evidence="8" type="ORF">AW08_01344</name>
</gene>
<dbReference type="Pfam" id="PF13531">
    <property type="entry name" value="SBP_bac_11"/>
    <property type="match status" value="1"/>
</dbReference>